<gene>
    <name evidence="1" type="ORF">ASZ90_017533</name>
</gene>
<name>A0A0W8E8T8_9ZZZZ</name>
<proteinExistence type="predicted"/>
<sequence>MVETILVLALIALLTSCLMTVYWAASNSFARYTGVSEIQYTVREVRQLMLKDLYSSEKAEVLSLDGNLADPGEIGPRLRLIIPVRQEASVEYRAVYYYIENGKLYRERIMLHDKYDSADDQFLDKIPVADHITAIRFSASMSGVIEYEIKCSYDRNTFGITGRASSKVDYGI</sequence>
<comment type="caution">
    <text evidence="1">The sequence shown here is derived from an EMBL/GenBank/DDBJ whole genome shotgun (WGS) entry which is preliminary data.</text>
</comment>
<accession>A0A0W8E8T8</accession>
<dbReference type="EMBL" id="LNQE01001831">
    <property type="protein sequence ID" value="KUG05044.1"/>
    <property type="molecule type" value="Genomic_DNA"/>
</dbReference>
<organism evidence="1">
    <name type="scientific">hydrocarbon metagenome</name>
    <dbReference type="NCBI Taxonomy" id="938273"/>
    <lineage>
        <taxon>unclassified sequences</taxon>
        <taxon>metagenomes</taxon>
        <taxon>ecological metagenomes</taxon>
    </lineage>
</organism>
<reference evidence="1" key="1">
    <citation type="journal article" date="2015" name="Proc. Natl. Acad. Sci. U.S.A.">
        <title>Networks of energetic and metabolic interactions define dynamics in microbial communities.</title>
        <authorList>
            <person name="Embree M."/>
            <person name="Liu J.K."/>
            <person name="Al-Bassam M.M."/>
            <person name="Zengler K."/>
        </authorList>
    </citation>
    <scope>NUCLEOTIDE SEQUENCE</scope>
</reference>
<dbReference type="AlphaFoldDB" id="A0A0W8E8T8"/>
<protein>
    <submittedName>
        <fullName evidence="1">Uncharacterized protein</fullName>
    </submittedName>
</protein>
<evidence type="ECO:0000313" key="1">
    <source>
        <dbReference type="EMBL" id="KUG05044.1"/>
    </source>
</evidence>